<dbReference type="InterPro" id="IPR013055">
    <property type="entry name" value="Tachy_Neuro_lke_CS"/>
</dbReference>
<evidence type="ECO:0000313" key="10">
    <source>
        <dbReference type="Proteomes" id="UP000288216"/>
    </source>
</evidence>
<dbReference type="OMA" id="GQMSHKR"/>
<dbReference type="Proteomes" id="UP000288216">
    <property type="component" value="Unassembled WGS sequence"/>
</dbReference>
<organism evidence="9 10">
    <name type="scientific">Scyliorhinus torazame</name>
    <name type="common">Cloudy catshark</name>
    <name type="synonym">Catulus torazame</name>
    <dbReference type="NCBI Taxonomy" id="75743"/>
    <lineage>
        <taxon>Eukaryota</taxon>
        <taxon>Metazoa</taxon>
        <taxon>Chordata</taxon>
        <taxon>Craniata</taxon>
        <taxon>Vertebrata</taxon>
        <taxon>Chondrichthyes</taxon>
        <taxon>Elasmobranchii</taxon>
        <taxon>Galeomorphii</taxon>
        <taxon>Galeoidea</taxon>
        <taxon>Carcharhiniformes</taxon>
        <taxon>Scyliorhinidae</taxon>
        <taxon>Scyliorhinus</taxon>
    </lineage>
</organism>
<reference evidence="9 10" key="1">
    <citation type="journal article" date="2018" name="Nat. Ecol. Evol.">
        <title>Shark genomes provide insights into elasmobranch evolution and the origin of vertebrates.</title>
        <authorList>
            <person name="Hara Y"/>
            <person name="Yamaguchi K"/>
            <person name="Onimaru K"/>
            <person name="Kadota M"/>
            <person name="Koyanagi M"/>
            <person name="Keeley SD"/>
            <person name="Tatsumi K"/>
            <person name="Tanaka K"/>
            <person name="Motone F"/>
            <person name="Kageyama Y"/>
            <person name="Nozu R"/>
            <person name="Adachi N"/>
            <person name="Nishimura O"/>
            <person name="Nakagawa R"/>
            <person name="Tanegashima C"/>
            <person name="Kiyatake I"/>
            <person name="Matsumoto R"/>
            <person name="Murakumo K"/>
            <person name="Nishida K"/>
            <person name="Terakita A"/>
            <person name="Kuratani S"/>
            <person name="Sato K"/>
            <person name="Hyodo S Kuraku.S."/>
        </authorList>
    </citation>
    <scope>NUCLEOTIDE SEQUENCE [LARGE SCALE GENOMIC DNA]</scope>
</reference>
<dbReference type="PROSITE" id="PS00267">
    <property type="entry name" value="TACHYKININ"/>
    <property type="match status" value="1"/>
</dbReference>
<dbReference type="AlphaFoldDB" id="A0A401P5G8"/>
<dbReference type="OrthoDB" id="9936276at2759"/>
<dbReference type="InterPro" id="IPR008216">
    <property type="entry name" value="Tachykinin_fam"/>
</dbReference>
<evidence type="ECO:0000256" key="8">
    <source>
        <dbReference type="SAM" id="SignalP"/>
    </source>
</evidence>
<dbReference type="GO" id="GO:0007217">
    <property type="term" value="P:tachykinin receptor signaling pathway"/>
    <property type="evidence" value="ECO:0007669"/>
    <property type="project" value="InterPro"/>
</dbReference>
<keyword evidence="5 8" id="KW-0732">Signal</keyword>
<keyword evidence="7" id="KW-0527">Neuropeptide</keyword>
<feature type="chain" id="PRO_5018996021" description="Neurokinin A" evidence="8">
    <location>
        <begin position="22"/>
        <end position="116"/>
    </location>
</feature>
<evidence type="ECO:0000256" key="1">
    <source>
        <dbReference type="ARBA" id="ARBA00004613"/>
    </source>
</evidence>
<keyword evidence="3" id="KW-0964">Secreted</keyword>
<dbReference type="GO" id="GO:0007218">
    <property type="term" value="P:neuropeptide signaling pathway"/>
    <property type="evidence" value="ECO:0007669"/>
    <property type="project" value="UniProtKB-KW"/>
</dbReference>
<keyword evidence="6" id="KW-0027">Amidation</keyword>
<evidence type="ECO:0000256" key="7">
    <source>
        <dbReference type="ARBA" id="ARBA00023320"/>
    </source>
</evidence>
<keyword evidence="10" id="KW-1185">Reference proteome</keyword>
<evidence type="ECO:0008006" key="11">
    <source>
        <dbReference type="Google" id="ProtNLM"/>
    </source>
</evidence>
<evidence type="ECO:0000256" key="2">
    <source>
        <dbReference type="ARBA" id="ARBA00007518"/>
    </source>
</evidence>
<dbReference type="STRING" id="75743.A0A401P5G8"/>
<name>A0A401P5G8_SCYTO</name>
<comment type="similarity">
    <text evidence="2">Belongs to the tachykinin family.</text>
</comment>
<gene>
    <name evidence="9" type="ORF">scyTo_0013810</name>
</gene>
<comment type="subcellular location">
    <subcellularLocation>
        <location evidence="1">Secreted</location>
    </subcellularLocation>
</comment>
<sequence length="116" mass="13425">MRTLRLLALTVSILVLTEVFCEEISPNQVVTLWAASDHSQDQKLQPDSVRDLLKRVARKPRPGQFFGLMGRRSFENKPLTRKRHKLENFVGLMGKRSSAADFPSEWKTVQTFVQRR</sequence>
<evidence type="ECO:0000256" key="5">
    <source>
        <dbReference type="ARBA" id="ARBA00022729"/>
    </source>
</evidence>
<comment type="caution">
    <text evidence="9">The sequence shown here is derived from an EMBL/GenBank/DDBJ whole genome shotgun (WGS) entry which is preliminary data.</text>
</comment>
<accession>A0A401P5G8</accession>
<proteinExistence type="inferred from homology"/>
<dbReference type="PANTHER" id="PTHR11250:SF0">
    <property type="entry name" value="TACHYKININ PRECURSOR 1"/>
    <property type="match status" value="1"/>
</dbReference>
<dbReference type="PRINTS" id="PR01829">
    <property type="entry name" value="PROTACHYKNIN"/>
</dbReference>
<dbReference type="PANTHER" id="PTHR11250">
    <property type="entry name" value="TACHYKININ"/>
    <property type="match status" value="1"/>
</dbReference>
<dbReference type="EMBL" id="BFAA01007207">
    <property type="protein sequence ID" value="GCB68330.1"/>
    <property type="molecule type" value="Genomic_DNA"/>
</dbReference>
<evidence type="ECO:0000256" key="3">
    <source>
        <dbReference type="ARBA" id="ARBA00022525"/>
    </source>
</evidence>
<feature type="signal peptide" evidence="8">
    <location>
        <begin position="1"/>
        <end position="21"/>
    </location>
</feature>
<evidence type="ECO:0000256" key="6">
    <source>
        <dbReference type="ARBA" id="ARBA00022815"/>
    </source>
</evidence>
<evidence type="ECO:0000313" key="9">
    <source>
        <dbReference type="EMBL" id="GCB68330.1"/>
    </source>
</evidence>
<evidence type="ECO:0000256" key="4">
    <source>
        <dbReference type="ARBA" id="ARBA00022685"/>
    </source>
</evidence>
<protein>
    <recommendedName>
        <fullName evidence="11">Neurokinin A</fullName>
    </recommendedName>
</protein>
<keyword evidence="4" id="KW-0165">Cleavage on pair of basic residues</keyword>
<dbReference type="GO" id="GO:0005576">
    <property type="term" value="C:extracellular region"/>
    <property type="evidence" value="ECO:0007669"/>
    <property type="project" value="UniProtKB-SubCell"/>
</dbReference>